<comment type="caution">
    <text evidence="1">The sequence shown here is derived from an EMBL/GenBank/DDBJ whole genome shotgun (WGS) entry which is preliminary data.</text>
</comment>
<dbReference type="Proteomes" id="UP000633278">
    <property type="component" value="Unassembled WGS sequence"/>
</dbReference>
<dbReference type="EMBL" id="BMJW01000001">
    <property type="protein sequence ID" value="GGG90258.1"/>
    <property type="molecule type" value="Genomic_DNA"/>
</dbReference>
<gene>
    <name evidence="1" type="ORF">GCM10011416_03560</name>
</gene>
<accession>A0A917HV17</accession>
<reference evidence="1" key="2">
    <citation type="submission" date="2020-09" db="EMBL/GenBank/DDBJ databases">
        <authorList>
            <person name="Sun Q."/>
            <person name="Zhou Y."/>
        </authorList>
    </citation>
    <scope>NUCLEOTIDE SEQUENCE</scope>
    <source>
        <strain evidence="1">CGMCC 1.15763</strain>
    </source>
</reference>
<protein>
    <submittedName>
        <fullName evidence="1">Uncharacterized protein</fullName>
    </submittedName>
</protein>
<keyword evidence="2" id="KW-1185">Reference proteome</keyword>
<organism evidence="1 2">
    <name type="scientific">Polaribacter pacificus</name>
    <dbReference type="NCBI Taxonomy" id="1775173"/>
    <lineage>
        <taxon>Bacteria</taxon>
        <taxon>Pseudomonadati</taxon>
        <taxon>Bacteroidota</taxon>
        <taxon>Flavobacteriia</taxon>
        <taxon>Flavobacteriales</taxon>
        <taxon>Flavobacteriaceae</taxon>
    </lineage>
</organism>
<proteinExistence type="predicted"/>
<sequence length="55" mass="6587">MRHIVNIKFIFNSIGLKKPSKYKNFKQFEQVKKTNALKNKILMLQNMIKQLLTHV</sequence>
<evidence type="ECO:0000313" key="1">
    <source>
        <dbReference type="EMBL" id="GGG90258.1"/>
    </source>
</evidence>
<dbReference type="AlphaFoldDB" id="A0A917HV17"/>
<name>A0A917HV17_9FLAO</name>
<reference evidence="1" key="1">
    <citation type="journal article" date="2014" name="Int. J. Syst. Evol. Microbiol.">
        <title>Complete genome sequence of Corynebacterium casei LMG S-19264T (=DSM 44701T), isolated from a smear-ripened cheese.</title>
        <authorList>
            <consortium name="US DOE Joint Genome Institute (JGI-PGF)"/>
            <person name="Walter F."/>
            <person name="Albersmeier A."/>
            <person name="Kalinowski J."/>
            <person name="Ruckert C."/>
        </authorList>
    </citation>
    <scope>NUCLEOTIDE SEQUENCE</scope>
    <source>
        <strain evidence="1">CGMCC 1.15763</strain>
    </source>
</reference>
<evidence type="ECO:0000313" key="2">
    <source>
        <dbReference type="Proteomes" id="UP000633278"/>
    </source>
</evidence>